<dbReference type="Pfam" id="PF12833">
    <property type="entry name" value="HTH_18"/>
    <property type="match status" value="1"/>
</dbReference>
<keyword evidence="6" id="KW-1185">Reference proteome</keyword>
<dbReference type="Pfam" id="PF12852">
    <property type="entry name" value="Cupin_6"/>
    <property type="match status" value="1"/>
</dbReference>
<dbReference type="PANTHER" id="PTHR46796:SF13">
    <property type="entry name" value="HTH-TYPE TRANSCRIPTIONAL ACTIVATOR RHAS"/>
    <property type="match status" value="1"/>
</dbReference>
<evidence type="ECO:0000259" key="4">
    <source>
        <dbReference type="PROSITE" id="PS01124"/>
    </source>
</evidence>
<dbReference type="PROSITE" id="PS00041">
    <property type="entry name" value="HTH_ARAC_FAMILY_1"/>
    <property type="match status" value="1"/>
</dbReference>
<evidence type="ECO:0000256" key="1">
    <source>
        <dbReference type="ARBA" id="ARBA00023015"/>
    </source>
</evidence>
<gene>
    <name evidence="5" type="ORF">HNR67_003101</name>
</gene>
<evidence type="ECO:0000313" key="6">
    <source>
        <dbReference type="Proteomes" id="UP000533598"/>
    </source>
</evidence>
<keyword evidence="3" id="KW-0804">Transcription</keyword>
<dbReference type="Proteomes" id="UP000533598">
    <property type="component" value="Unassembled WGS sequence"/>
</dbReference>
<dbReference type="InterPro" id="IPR018062">
    <property type="entry name" value="HTH_AraC-typ_CS"/>
</dbReference>
<dbReference type="SUPFAM" id="SSF46689">
    <property type="entry name" value="Homeodomain-like"/>
    <property type="match status" value="2"/>
</dbReference>
<comment type="caution">
    <text evidence="5">The sequence shown here is derived from an EMBL/GenBank/DDBJ whole genome shotgun (WGS) entry which is preliminary data.</text>
</comment>
<keyword evidence="2 5" id="KW-0238">DNA-binding</keyword>
<evidence type="ECO:0000256" key="2">
    <source>
        <dbReference type="ARBA" id="ARBA00023125"/>
    </source>
</evidence>
<keyword evidence="1" id="KW-0805">Transcription regulation</keyword>
<dbReference type="InterPro" id="IPR018060">
    <property type="entry name" value="HTH_AraC"/>
</dbReference>
<protein>
    <submittedName>
        <fullName evidence="5">AraC-like DNA-binding protein</fullName>
    </submittedName>
</protein>
<feature type="domain" description="HTH araC/xylS-type" evidence="4">
    <location>
        <begin position="211"/>
        <end position="309"/>
    </location>
</feature>
<dbReference type="PROSITE" id="PS01124">
    <property type="entry name" value="HTH_ARAC_FAMILY_2"/>
    <property type="match status" value="1"/>
</dbReference>
<accession>A0A7W7CBT1</accession>
<dbReference type="RefSeq" id="WP_185002818.1">
    <property type="nucleotide sequence ID" value="NZ_BAAAUI010000002.1"/>
</dbReference>
<dbReference type="SMART" id="SM00342">
    <property type="entry name" value="HTH_ARAC"/>
    <property type="match status" value="1"/>
</dbReference>
<evidence type="ECO:0000313" key="5">
    <source>
        <dbReference type="EMBL" id="MBB4676983.1"/>
    </source>
</evidence>
<dbReference type="InterPro" id="IPR032783">
    <property type="entry name" value="AraC_lig"/>
</dbReference>
<dbReference type="GO" id="GO:0003700">
    <property type="term" value="F:DNA-binding transcription factor activity"/>
    <property type="evidence" value="ECO:0007669"/>
    <property type="project" value="InterPro"/>
</dbReference>
<dbReference type="Gene3D" id="1.10.10.60">
    <property type="entry name" value="Homeodomain-like"/>
    <property type="match status" value="2"/>
</dbReference>
<reference evidence="5 6" key="1">
    <citation type="submission" date="2020-08" db="EMBL/GenBank/DDBJ databases">
        <title>Sequencing the genomes of 1000 actinobacteria strains.</title>
        <authorList>
            <person name="Klenk H.-P."/>
        </authorList>
    </citation>
    <scope>NUCLEOTIDE SEQUENCE [LARGE SCALE GENOMIC DNA]</scope>
    <source>
        <strain evidence="5 6">DSM 44230</strain>
    </source>
</reference>
<proteinExistence type="predicted"/>
<dbReference type="InterPro" id="IPR050204">
    <property type="entry name" value="AraC_XylS_family_regulators"/>
</dbReference>
<dbReference type="EMBL" id="JACHMH010000001">
    <property type="protein sequence ID" value="MBB4676983.1"/>
    <property type="molecule type" value="Genomic_DNA"/>
</dbReference>
<dbReference type="AlphaFoldDB" id="A0A7W7CBT1"/>
<name>A0A7W7CBT1_9PSEU</name>
<sequence length="310" mass="33508">MDALADLLQGVRARGALFSRSIMSPPWGLEFRNPARLTLCTLLSGEAWIVPEHGEPRLLRAGDVALVRGPQVYKVADRPDTPAGVIVLDAERCVRPDGTDLCEQLCLGPRTFGEAPTGPAVLISAAYQVHGDISERLLSALPPLLVLPDDQGPCALLRILELEIDSEEPGQQLVLDRLLDLLLVLSMRCWFNMPEANPPAWYLALSDPVAGAALRALHADPARTWTVAALAAEVGVSRATLARRFTELVGEPPLTYLTGWRMALAADLLRDPDETVARVARRVGYADGFAFSSAFKRTRGVSPSVHRAAG</sequence>
<dbReference type="GO" id="GO:0043565">
    <property type="term" value="F:sequence-specific DNA binding"/>
    <property type="evidence" value="ECO:0007669"/>
    <property type="project" value="InterPro"/>
</dbReference>
<dbReference type="InterPro" id="IPR009057">
    <property type="entry name" value="Homeodomain-like_sf"/>
</dbReference>
<dbReference type="PANTHER" id="PTHR46796">
    <property type="entry name" value="HTH-TYPE TRANSCRIPTIONAL ACTIVATOR RHAS-RELATED"/>
    <property type="match status" value="1"/>
</dbReference>
<evidence type="ECO:0000256" key="3">
    <source>
        <dbReference type="ARBA" id="ARBA00023163"/>
    </source>
</evidence>
<organism evidence="5 6">
    <name type="scientific">Crossiella cryophila</name>
    <dbReference type="NCBI Taxonomy" id="43355"/>
    <lineage>
        <taxon>Bacteria</taxon>
        <taxon>Bacillati</taxon>
        <taxon>Actinomycetota</taxon>
        <taxon>Actinomycetes</taxon>
        <taxon>Pseudonocardiales</taxon>
        <taxon>Pseudonocardiaceae</taxon>
        <taxon>Crossiella</taxon>
    </lineage>
</organism>